<reference evidence="1 2" key="1">
    <citation type="submission" date="2014-11" db="EMBL/GenBank/DDBJ databases">
        <authorList>
            <person name="Zhu J."/>
            <person name="Qi W."/>
            <person name="Song R."/>
        </authorList>
    </citation>
    <scope>NUCLEOTIDE SEQUENCE [LARGE SCALE GENOMIC DNA]</scope>
</reference>
<evidence type="ECO:0000313" key="1">
    <source>
        <dbReference type="EMBL" id="CEM29293.1"/>
    </source>
</evidence>
<accession>A0A0G4GHU8</accession>
<proteinExistence type="predicted"/>
<sequence length="259" mass="28494">MELQCANCRTGRTIKVECFMDPYLSNLTVTPVDNMDPVALPPSLARFDLKCVSAIVKSEEILRNCPDFYAHDDVSNFVALDEVALEVDLSSETKYLFSRFDNSLLTDKFYTCLKILRMSAELHARRPASADSFSYLERFNPSGRPAALCCTEQACNTCALFSSHKCTSSPIGSIAHPYECCHPSLTLQDAAGQYTLRLRSPCFMCTKRSPYCCQKINYRLEDANTGDSVSAGHGHGCGVAVLPEAHGGPPVVLQLEAKL</sequence>
<dbReference type="AlphaFoldDB" id="A0A0G4GHU8"/>
<organism evidence="1 2">
    <name type="scientific">Vitrella brassicaformis (strain CCMP3155)</name>
    <dbReference type="NCBI Taxonomy" id="1169540"/>
    <lineage>
        <taxon>Eukaryota</taxon>
        <taxon>Sar</taxon>
        <taxon>Alveolata</taxon>
        <taxon>Colpodellida</taxon>
        <taxon>Vitrellaceae</taxon>
        <taxon>Vitrella</taxon>
    </lineage>
</organism>
<name>A0A0G4GHU8_VITBC</name>
<gene>
    <name evidence="1" type="ORF">Vbra_1809</name>
</gene>
<protein>
    <submittedName>
        <fullName evidence="1">Uncharacterized protein</fullName>
    </submittedName>
</protein>
<dbReference type="InParanoid" id="A0A0G4GHU8"/>
<dbReference type="VEuPathDB" id="CryptoDB:Vbra_1809"/>
<keyword evidence="2" id="KW-1185">Reference proteome</keyword>
<dbReference type="Proteomes" id="UP000041254">
    <property type="component" value="Unassembled WGS sequence"/>
</dbReference>
<evidence type="ECO:0000313" key="2">
    <source>
        <dbReference type="Proteomes" id="UP000041254"/>
    </source>
</evidence>
<dbReference type="EMBL" id="CDMY01000669">
    <property type="protein sequence ID" value="CEM29293.1"/>
    <property type="molecule type" value="Genomic_DNA"/>
</dbReference>